<dbReference type="EMBL" id="CP151513">
    <property type="protein sequence ID" value="WZN65693.1"/>
    <property type="molecule type" value="Genomic_DNA"/>
</dbReference>
<dbReference type="Pfam" id="PF22960">
    <property type="entry name" value="WHD_UBR1"/>
    <property type="match status" value="1"/>
</dbReference>
<evidence type="ECO:0000256" key="6">
    <source>
        <dbReference type="ARBA" id="ARBA00022786"/>
    </source>
</evidence>
<organism evidence="15 16">
    <name type="scientific">Chloropicon roscoffensis</name>
    <dbReference type="NCBI Taxonomy" id="1461544"/>
    <lineage>
        <taxon>Eukaryota</taxon>
        <taxon>Viridiplantae</taxon>
        <taxon>Chlorophyta</taxon>
        <taxon>Chloropicophyceae</taxon>
        <taxon>Chloropicales</taxon>
        <taxon>Chloropicaceae</taxon>
        <taxon>Chloropicon</taxon>
    </lineage>
</organism>
<keyword evidence="6 11" id="KW-0833">Ubl conjugation pathway</keyword>
<name>A0AAX4PHH7_9CHLO</name>
<gene>
    <name evidence="15" type="ORF">HKI87_13g72550</name>
</gene>
<dbReference type="InterPro" id="IPR039164">
    <property type="entry name" value="UBR1-like"/>
</dbReference>
<evidence type="ECO:0000256" key="7">
    <source>
        <dbReference type="ARBA" id="ARBA00022833"/>
    </source>
</evidence>
<reference evidence="15 16" key="1">
    <citation type="submission" date="2024-03" db="EMBL/GenBank/DDBJ databases">
        <title>Complete genome sequence of the green alga Chloropicon roscoffensis RCC1871.</title>
        <authorList>
            <person name="Lemieux C."/>
            <person name="Pombert J.-F."/>
            <person name="Otis C."/>
            <person name="Turmel M."/>
        </authorList>
    </citation>
    <scope>NUCLEOTIDE SEQUENCE [LARGE SCALE GENOMIC DNA]</scope>
    <source>
        <strain evidence="15 16">RCC1871</strain>
    </source>
</reference>
<keyword evidence="4 11" id="KW-0479">Metal-binding</keyword>
<evidence type="ECO:0000256" key="4">
    <source>
        <dbReference type="ARBA" id="ARBA00022723"/>
    </source>
</evidence>
<dbReference type="EC" id="2.3.2.27" evidence="11"/>
<accession>A0AAX4PHH7</accession>
<dbReference type="GO" id="GO:0005737">
    <property type="term" value="C:cytoplasm"/>
    <property type="evidence" value="ECO:0007669"/>
    <property type="project" value="TreeGrafter"/>
</dbReference>
<dbReference type="InterPro" id="IPR042065">
    <property type="entry name" value="E3_ELL-like"/>
</dbReference>
<dbReference type="PANTHER" id="PTHR21497:SF24">
    <property type="entry name" value="E3 UBIQUITIN-PROTEIN LIGASE UBR1"/>
    <property type="match status" value="1"/>
</dbReference>
<dbReference type="InterPro" id="IPR044046">
    <property type="entry name" value="E3_ligase_UBR-like_C"/>
</dbReference>
<comment type="pathway">
    <text evidence="2 11">Protein modification; protein ubiquitination.</text>
</comment>
<dbReference type="Gene3D" id="1.10.10.2670">
    <property type="entry name" value="E3 ubiquitin-protein ligase"/>
    <property type="match status" value="1"/>
</dbReference>
<dbReference type="GO" id="GO:0061630">
    <property type="term" value="F:ubiquitin protein ligase activity"/>
    <property type="evidence" value="ECO:0007669"/>
    <property type="project" value="UniProtKB-UniRule"/>
</dbReference>
<evidence type="ECO:0000256" key="9">
    <source>
        <dbReference type="PROSITE-ProRule" id="PRU00175"/>
    </source>
</evidence>
<dbReference type="SMART" id="SM00396">
    <property type="entry name" value="ZnF_UBR1"/>
    <property type="match status" value="1"/>
</dbReference>
<comment type="catalytic activity">
    <reaction evidence="1 11">
        <text>S-ubiquitinyl-[E2 ubiquitin-conjugating enzyme]-L-cysteine + [acceptor protein]-L-lysine = [E2 ubiquitin-conjugating enzyme]-L-cysteine + N(6)-ubiquitinyl-[acceptor protein]-L-lysine.</text>
        <dbReference type="EC" id="2.3.2.27"/>
    </reaction>
</comment>
<feature type="region of interest" description="Disordered" evidence="12">
    <location>
        <begin position="136"/>
        <end position="169"/>
    </location>
</feature>
<evidence type="ECO:0000256" key="2">
    <source>
        <dbReference type="ARBA" id="ARBA00004906"/>
    </source>
</evidence>
<dbReference type="GO" id="GO:0000151">
    <property type="term" value="C:ubiquitin ligase complex"/>
    <property type="evidence" value="ECO:0007669"/>
    <property type="project" value="TreeGrafter"/>
</dbReference>
<dbReference type="PROSITE" id="PS51157">
    <property type="entry name" value="ZF_UBR"/>
    <property type="match status" value="1"/>
</dbReference>
<dbReference type="GO" id="GO:0008270">
    <property type="term" value="F:zinc ion binding"/>
    <property type="evidence" value="ECO:0007669"/>
    <property type="project" value="UniProtKB-UniRule"/>
</dbReference>
<dbReference type="InterPro" id="IPR003126">
    <property type="entry name" value="Znf_UBR"/>
</dbReference>
<proteinExistence type="inferred from homology"/>
<dbReference type="Pfam" id="PF18995">
    <property type="entry name" value="PRT6_C"/>
    <property type="match status" value="1"/>
</dbReference>
<protein>
    <recommendedName>
        <fullName evidence="11">E3 ubiquitin-protein ligase</fullName>
        <ecNumber evidence="11">2.3.2.27</ecNumber>
    </recommendedName>
</protein>
<evidence type="ECO:0000256" key="5">
    <source>
        <dbReference type="ARBA" id="ARBA00022771"/>
    </source>
</evidence>
<evidence type="ECO:0000256" key="12">
    <source>
        <dbReference type="SAM" id="MobiDB-lite"/>
    </source>
</evidence>
<dbReference type="GO" id="GO:0071596">
    <property type="term" value="P:ubiquitin-dependent protein catabolic process via the N-end rule pathway"/>
    <property type="evidence" value="ECO:0007669"/>
    <property type="project" value="UniProtKB-UniRule"/>
</dbReference>
<evidence type="ECO:0000259" key="13">
    <source>
        <dbReference type="PROSITE" id="PS50089"/>
    </source>
</evidence>
<dbReference type="GO" id="GO:0016567">
    <property type="term" value="P:protein ubiquitination"/>
    <property type="evidence" value="ECO:0007669"/>
    <property type="project" value="UniProtKB-UniRule"/>
</dbReference>
<dbReference type="CDD" id="cd19673">
    <property type="entry name" value="UBR-box_UBR3"/>
    <property type="match status" value="1"/>
</dbReference>
<keyword evidence="5 9" id="KW-0863">Zinc-finger</keyword>
<evidence type="ECO:0000313" key="15">
    <source>
        <dbReference type="EMBL" id="WZN65693.1"/>
    </source>
</evidence>
<comment type="similarity">
    <text evidence="8 11">Belongs to the E3 ubiquitin-protein ligase UBR1-like family.</text>
</comment>
<feature type="domain" description="UBR-type" evidence="14">
    <location>
        <begin position="65"/>
        <end position="136"/>
    </location>
</feature>
<feature type="zinc finger region" description="UBR-type" evidence="10">
    <location>
        <begin position="65"/>
        <end position="136"/>
    </location>
</feature>
<feature type="domain" description="RING-type" evidence="13">
    <location>
        <begin position="1131"/>
        <end position="1196"/>
    </location>
</feature>
<dbReference type="InterPro" id="IPR055194">
    <property type="entry name" value="UBR1-like_WH"/>
</dbReference>
<feature type="compositionally biased region" description="Basic and acidic residues" evidence="12">
    <location>
        <begin position="147"/>
        <end position="160"/>
    </location>
</feature>
<evidence type="ECO:0000313" key="16">
    <source>
        <dbReference type="Proteomes" id="UP001472866"/>
    </source>
</evidence>
<keyword evidence="16" id="KW-1185">Reference proteome</keyword>
<dbReference type="Proteomes" id="UP001472866">
    <property type="component" value="Chromosome 13"/>
</dbReference>
<dbReference type="PROSITE" id="PS50089">
    <property type="entry name" value="ZF_RING_2"/>
    <property type="match status" value="1"/>
</dbReference>
<dbReference type="PANTHER" id="PTHR21497">
    <property type="entry name" value="UBIQUITIN LIGASE E3 ALPHA-RELATED"/>
    <property type="match status" value="1"/>
</dbReference>
<dbReference type="Pfam" id="PF02207">
    <property type="entry name" value="zf-UBR"/>
    <property type="match status" value="1"/>
</dbReference>
<sequence>MAASAMPAEAEEAVRRVFGATRDGDSSPTSADTVRALSALESLACGSVLAKQDNKNGYACCVGDGPCTTIWNAGALAYRCRTCQVNDSSAICPDCFNAGDHEGHDYSLYVSEHGGCCDCGDELSWRREGSCPRHGGPGAAGSAAMEVDDRQEGEGKDRRGSSAGASTAPGFAPEVETDLRCLFDLVIARLLQVVLSNAAACHRRGSSALSARLAFENKDLARELLVWVSAKTEDSQTSRALACDSFLRPPRGGGRVGANLALSGLGALACAGLRKVLDENGGLEEDALSLSREPDKQSILLLLTSLRFLPSSLVDALTTCILRLTYDDRFKRVFTECMVVGYGRVCDVEMLSAVNEESGGHLGGRSMHRNFLTRLTVQLFNCPNTTLELVERNGLLDVVLGFLDDLLWRCCKAGEEVVDVRSAHIAEKVYGRTLGDIQMILEHRTTVVSHVLGRRFDLLEKILSSFSRLQGMNPYVRRTGDHVERENTDWVNGVMLESDMFLNMFDQICHGMGPAVANGVGEVTRNIRLMGARAIAAATRWSEEGSGDPSLAYDRILAGEAVSVNLPLHRVCARVTQFFASAAALGASGLEGEALGQAKMQNLLSFVQENRESLARLVDPLLKAQAFMIQIRLGLWVRNGDEVVKLQRTYNSAMWFWHEISWELDNFLLKCWVSTQKPEEALRTIVSGLGGGFLLGMAAPDEPAMEPEEADGRIRLIEELLGELCKIFLDRTCVYDPRESVRRSLMHWLFATERETHSKLTQMLALSHRNFKGVDEILGEIATYHEPRLQEHGQYQLKPEFWAEFDPHFALYTRADLQSALENAENSKDFTADMPFRGVSTSQGDPLRFLFAALTTRTFHQMTWAALSCCLRRPSGYAEGAVKTALHLIFHCLDQTTRGGLGGGQTEDPYSSLTAAGFSTADLTTSLCHRPGGVQPSILDMVRHIAGEKLEAGECCSDLKFGASKSLRAAASHVLGLLRCAGVAPRPGHDEEAAAAAAAGREEAEKQRKADRQAAVMAAFVAQQQAFLDTITDSDEEMEEGAAGGTVGVAQDEANGQAGPGYDLNCECALCKGEVKDTKSLCWVGHSQVSTFPLRGLGENKTWEAVVSRHKRLESEATGAGDLAAMAMVSCPPCPTSSAFDHGYGVIVKTCGHRLHYGCYMDYHTGLLESAKAGMRYEGMGVLSVADGEFLCPVCRRISNVPIPCSETDVSGKVKRPNIGALSKLTTLCHGTFASFADKFDDRLANGVSSGPNSRNEGLKNEAKLRTNLIHLIGWNASHLEVLLRRPEWVVEVEAARCAARGQLLALRELVRGATQLAGTKSLIESPCVVRVRAVLAALKGNPLVPPTLWGADESEQEQEQEGQGLALPLVREFLEENAPKALLGPPRFGHLALAPFSTLDSENFDLVTRHAPEFGQRGHVASALDPFRLHVESEIFHPGASSEGSGVCLKLSVLQAAAVFVLDTYRSAVSEHLALLRREDIREAEEVSRDAIDAVFQQAEDALRAILAGSGHGGGGLRSRLGDFVAAAVRPYERRAALFRLCAGQGDLDFEDLARGSCLGASEPADILTLLDRESRDFGRVWCPNAIPQAAAICLLQRRVVEVPTVAQVFANLSFSLVRVPPPLSPRPRLIELPPLYQTALVEWLDRKCLRCGKVPKEPALCLVCGALCCCAESCCKDSQTRGECTQHTLVCGSRTGVFLLLRQTGILILSGSHACLYSSPYLDAHGEEDPSLKRGKPLFLDKNRYEALNLLWATGAFDYDSKVLKHSHGGTRRAYSAEFY</sequence>
<keyword evidence="3 11" id="KW-0808">Transferase</keyword>
<dbReference type="InterPro" id="IPR001841">
    <property type="entry name" value="Znf_RING"/>
</dbReference>
<evidence type="ECO:0000256" key="11">
    <source>
        <dbReference type="RuleBase" id="RU366018"/>
    </source>
</evidence>
<evidence type="ECO:0000256" key="3">
    <source>
        <dbReference type="ARBA" id="ARBA00022679"/>
    </source>
</evidence>
<evidence type="ECO:0000256" key="8">
    <source>
        <dbReference type="ARBA" id="ARBA00046341"/>
    </source>
</evidence>
<evidence type="ECO:0000259" key="14">
    <source>
        <dbReference type="PROSITE" id="PS51157"/>
    </source>
</evidence>
<comment type="function">
    <text evidence="11">Ubiquitin ligase protein which is a component of the N-end rule pathway. Recognizes and binds to proteins bearing specific N-terminal residues that are destabilizing according to the N-end rule, leading to their ubiquitination and subsequent degradation.</text>
</comment>
<dbReference type="FunFam" id="2.10.110.30:FF:000002">
    <property type="entry name" value="Putative e3 ubiquitin-protein ligase ubr3"/>
    <property type="match status" value="1"/>
</dbReference>
<keyword evidence="7 11" id="KW-0862">Zinc</keyword>
<evidence type="ECO:0000256" key="1">
    <source>
        <dbReference type="ARBA" id="ARBA00000900"/>
    </source>
</evidence>
<evidence type="ECO:0000256" key="10">
    <source>
        <dbReference type="PROSITE-ProRule" id="PRU00508"/>
    </source>
</evidence>
<dbReference type="Gene3D" id="2.10.110.30">
    <property type="match status" value="1"/>
</dbReference>